<feature type="region of interest" description="Disordered" evidence="3">
    <location>
        <begin position="49"/>
        <end position="92"/>
    </location>
</feature>
<name>A0ABN9C664_9NEOB</name>
<evidence type="ECO:0000256" key="1">
    <source>
        <dbReference type="ARBA" id="ARBA00004123"/>
    </source>
</evidence>
<accession>A0ABN9C664</accession>
<evidence type="ECO:0000313" key="4">
    <source>
        <dbReference type="EMBL" id="CAI9554747.1"/>
    </source>
</evidence>
<keyword evidence="5" id="KW-1185">Reference proteome</keyword>
<gene>
    <name evidence="4" type="ORF">SPARVUS_LOCUS4269450</name>
</gene>
<protein>
    <recommendedName>
        <fullName evidence="6">RRM domain-containing protein</fullName>
    </recommendedName>
</protein>
<dbReference type="PANTHER" id="PTHR13948:SF22">
    <property type="entry name" value="RNA-BINDING PROTEIN 6"/>
    <property type="match status" value="1"/>
</dbReference>
<feature type="region of interest" description="Disordered" evidence="3">
    <location>
        <begin position="128"/>
        <end position="162"/>
    </location>
</feature>
<evidence type="ECO:0000256" key="3">
    <source>
        <dbReference type="SAM" id="MobiDB-lite"/>
    </source>
</evidence>
<dbReference type="EMBL" id="CATNWA010007771">
    <property type="protein sequence ID" value="CAI9554747.1"/>
    <property type="molecule type" value="Genomic_DNA"/>
</dbReference>
<comment type="caution">
    <text evidence="4">The sequence shown here is derived from an EMBL/GenBank/DDBJ whole genome shotgun (WGS) entry which is preliminary data.</text>
</comment>
<organism evidence="4 5">
    <name type="scientific">Staurois parvus</name>
    <dbReference type="NCBI Taxonomy" id="386267"/>
    <lineage>
        <taxon>Eukaryota</taxon>
        <taxon>Metazoa</taxon>
        <taxon>Chordata</taxon>
        <taxon>Craniata</taxon>
        <taxon>Vertebrata</taxon>
        <taxon>Euteleostomi</taxon>
        <taxon>Amphibia</taxon>
        <taxon>Batrachia</taxon>
        <taxon>Anura</taxon>
        <taxon>Neobatrachia</taxon>
        <taxon>Ranoidea</taxon>
        <taxon>Ranidae</taxon>
        <taxon>Staurois</taxon>
    </lineage>
</organism>
<dbReference type="Proteomes" id="UP001162483">
    <property type="component" value="Unassembled WGS sequence"/>
</dbReference>
<keyword evidence="2" id="KW-0539">Nucleus</keyword>
<proteinExistence type="predicted"/>
<dbReference type="Gene3D" id="3.30.70.330">
    <property type="match status" value="1"/>
</dbReference>
<evidence type="ECO:0000256" key="2">
    <source>
        <dbReference type="ARBA" id="ARBA00023242"/>
    </source>
</evidence>
<evidence type="ECO:0000313" key="5">
    <source>
        <dbReference type="Proteomes" id="UP001162483"/>
    </source>
</evidence>
<sequence length="162" mass="18527">MKNRKSNHRGFGFIDLKNHKEAIRLTVLVRDLKPPLTINGKTISVDLAVGQRRTEHGKSGKGNKSSPGKNRKQRARGKPFTYPGFRTEEGPSYIYDPKTGDVTWIRYLTPFTMSPNLSSKSGMIILPRSLRGTRRRNPAAPEEASLRRQKRKRHLRGHYRPP</sequence>
<feature type="compositionally biased region" description="Basic residues" evidence="3">
    <location>
        <begin position="147"/>
        <end position="162"/>
    </location>
</feature>
<comment type="subcellular location">
    <subcellularLocation>
        <location evidence="1">Nucleus</location>
    </subcellularLocation>
</comment>
<reference evidence="4" key="1">
    <citation type="submission" date="2023-05" db="EMBL/GenBank/DDBJ databases">
        <authorList>
            <person name="Stuckert A."/>
        </authorList>
    </citation>
    <scope>NUCLEOTIDE SEQUENCE</scope>
</reference>
<dbReference type="InterPro" id="IPR012677">
    <property type="entry name" value="Nucleotide-bd_a/b_plait_sf"/>
</dbReference>
<evidence type="ECO:0008006" key="6">
    <source>
        <dbReference type="Google" id="ProtNLM"/>
    </source>
</evidence>
<dbReference type="PANTHER" id="PTHR13948">
    <property type="entry name" value="RNA-BINDING PROTEIN"/>
    <property type="match status" value="1"/>
</dbReference>